<accession>A0ABR8KKE6</accession>
<evidence type="ECO:0000313" key="3">
    <source>
        <dbReference type="EMBL" id="MBD2840707.1"/>
    </source>
</evidence>
<dbReference type="PROSITE" id="PS51257">
    <property type="entry name" value="PROKAR_LIPOPROTEIN"/>
    <property type="match status" value="1"/>
</dbReference>
<comment type="caution">
    <text evidence="3">The sequence shown here is derived from an EMBL/GenBank/DDBJ whole genome shotgun (WGS) entry which is preliminary data.</text>
</comment>
<keyword evidence="1" id="KW-0732">Signal</keyword>
<proteinExistence type="predicted"/>
<evidence type="ECO:0000259" key="2">
    <source>
        <dbReference type="Pfam" id="PF13590"/>
    </source>
</evidence>
<sequence>MTKPLKTTAARLALPLLLAAGLSACAPSFKADVSRFATTLPAPEGQTFAVVAEDPQLAGGLEFGLYADLVAAEMARLGYREAASPENANLLVRFDYGVDNGRERIRSTGGFGAAGFYDPFFGPWGRGYGFRRGFAFGFHDPFLAGPQVRSYTVYVSDIDLKIDSAATGERLFEGQAQAASRSNRLQQLVPNLVEALFTDFPGNSGETLRITIKEDEKIVRQVD</sequence>
<dbReference type="Pfam" id="PF13590">
    <property type="entry name" value="DUF4136"/>
    <property type="match status" value="1"/>
</dbReference>
<reference evidence="3 4" key="1">
    <citation type="submission" date="2020-09" db="EMBL/GenBank/DDBJ databases">
        <authorList>
            <person name="Yoon J.-W."/>
        </authorList>
    </citation>
    <scope>NUCLEOTIDE SEQUENCE [LARGE SCALE GENOMIC DNA]</scope>
    <source>
        <strain evidence="3 4">KMU-140</strain>
    </source>
</reference>
<keyword evidence="4" id="KW-1185">Reference proteome</keyword>
<protein>
    <submittedName>
        <fullName evidence="3">DUF4136 domain-containing protein</fullName>
    </submittedName>
</protein>
<dbReference type="Gene3D" id="3.30.160.670">
    <property type="match status" value="1"/>
</dbReference>
<evidence type="ECO:0000256" key="1">
    <source>
        <dbReference type="SAM" id="SignalP"/>
    </source>
</evidence>
<dbReference type="RefSeq" id="WP_190786320.1">
    <property type="nucleotide sequence ID" value="NZ_JACXLC010000001.1"/>
</dbReference>
<feature type="chain" id="PRO_5045243237" evidence="1">
    <location>
        <begin position="32"/>
        <end position="223"/>
    </location>
</feature>
<name>A0ABR8KKE6_9SPHN</name>
<dbReference type="Proteomes" id="UP000635384">
    <property type="component" value="Unassembled WGS sequence"/>
</dbReference>
<feature type="domain" description="DUF4136" evidence="2">
    <location>
        <begin position="44"/>
        <end position="202"/>
    </location>
</feature>
<organism evidence="3 4">
    <name type="scientific">Erythrobacter rubeus</name>
    <dbReference type="NCBI Taxonomy" id="2760803"/>
    <lineage>
        <taxon>Bacteria</taxon>
        <taxon>Pseudomonadati</taxon>
        <taxon>Pseudomonadota</taxon>
        <taxon>Alphaproteobacteria</taxon>
        <taxon>Sphingomonadales</taxon>
        <taxon>Erythrobacteraceae</taxon>
        <taxon>Erythrobacter/Porphyrobacter group</taxon>
        <taxon>Erythrobacter</taxon>
    </lineage>
</organism>
<gene>
    <name evidence="3" type="ORF">IB285_00385</name>
</gene>
<feature type="signal peptide" evidence="1">
    <location>
        <begin position="1"/>
        <end position="31"/>
    </location>
</feature>
<evidence type="ECO:0000313" key="4">
    <source>
        <dbReference type="Proteomes" id="UP000635384"/>
    </source>
</evidence>
<dbReference type="InterPro" id="IPR025411">
    <property type="entry name" value="DUF4136"/>
</dbReference>
<dbReference type="EMBL" id="JACXLC010000001">
    <property type="protein sequence ID" value="MBD2840707.1"/>
    <property type="molecule type" value="Genomic_DNA"/>
</dbReference>